<protein>
    <submittedName>
        <fullName evidence="1">Uncharacterized protein</fullName>
    </submittedName>
</protein>
<proteinExistence type="predicted"/>
<reference evidence="1" key="1">
    <citation type="submission" date="2021-01" db="EMBL/GenBank/DDBJ databases">
        <authorList>
            <person name="Corre E."/>
            <person name="Pelletier E."/>
            <person name="Niang G."/>
            <person name="Scheremetjew M."/>
            <person name="Finn R."/>
            <person name="Kale V."/>
            <person name="Holt S."/>
            <person name="Cochrane G."/>
            <person name="Meng A."/>
            <person name="Brown T."/>
            <person name="Cohen L."/>
        </authorList>
    </citation>
    <scope>NUCLEOTIDE SEQUENCE</scope>
    <source>
        <strain evidence="1">CCMP3303</strain>
    </source>
</reference>
<accession>A0A7S0AQD8</accession>
<name>A0A7S0AQD8_9STRA</name>
<dbReference type="AlphaFoldDB" id="A0A7S0AQD8"/>
<sequence length="145" mass="16322">MSITIDRLKAVLDKWSIPRRARKAFRAVAFESLYFVGERGLIVRGADALYDLTPFEFHRLFAPLLAAMGDADTMEGWLENTNVLAEVDLKKNYGLMKISSPKRPALSERLAAAQERQRRNVARDAATKVTKATFRRKVPGNALSK</sequence>
<evidence type="ECO:0000313" key="1">
    <source>
        <dbReference type="EMBL" id="CAD8370134.1"/>
    </source>
</evidence>
<gene>
    <name evidence="1" type="ORF">MPOL1434_LOCUS5813</name>
</gene>
<dbReference type="EMBL" id="HBEJ01009877">
    <property type="protein sequence ID" value="CAD8370134.1"/>
    <property type="molecule type" value="Transcribed_RNA"/>
</dbReference>
<organism evidence="1">
    <name type="scientific">Minutocellus polymorphus</name>
    <dbReference type="NCBI Taxonomy" id="265543"/>
    <lineage>
        <taxon>Eukaryota</taxon>
        <taxon>Sar</taxon>
        <taxon>Stramenopiles</taxon>
        <taxon>Ochrophyta</taxon>
        <taxon>Bacillariophyta</taxon>
        <taxon>Mediophyceae</taxon>
        <taxon>Cymatosirophycidae</taxon>
        <taxon>Cymatosirales</taxon>
        <taxon>Cymatosiraceae</taxon>
        <taxon>Minutocellus</taxon>
    </lineage>
</organism>